<evidence type="ECO:0000313" key="1">
    <source>
        <dbReference type="EMBL" id="RLC36229.1"/>
    </source>
</evidence>
<proteinExistence type="predicted"/>
<comment type="caution">
    <text evidence="1">The sequence shown here is derived from an EMBL/GenBank/DDBJ whole genome shotgun (WGS) entry which is preliminary data.</text>
</comment>
<dbReference type="Proteomes" id="UP000281261">
    <property type="component" value="Unassembled WGS sequence"/>
</dbReference>
<reference evidence="1 2" key="1">
    <citation type="submission" date="2018-06" db="EMBL/GenBank/DDBJ databases">
        <title>Extensive metabolic versatility and redundancy in microbially diverse, dynamic hydrothermal sediments.</title>
        <authorList>
            <person name="Dombrowski N."/>
            <person name="Teske A."/>
            <person name="Baker B.J."/>
        </authorList>
    </citation>
    <scope>NUCLEOTIDE SEQUENCE [LARGE SCALE GENOMIC DNA]</scope>
    <source>
        <strain evidence="1">B79_G16</strain>
    </source>
</reference>
<gene>
    <name evidence="1" type="ORF">DRH29_05000</name>
</gene>
<evidence type="ECO:0000313" key="2">
    <source>
        <dbReference type="Proteomes" id="UP000281261"/>
    </source>
</evidence>
<organism evidence="1 2">
    <name type="scientific">candidate division Kazan bacterium</name>
    <dbReference type="NCBI Taxonomy" id="2202143"/>
    <lineage>
        <taxon>Bacteria</taxon>
        <taxon>Bacteria division Kazan-3B-28</taxon>
    </lineage>
</organism>
<name>A0A420ZBH1_UNCK3</name>
<sequence>MCSISRFKGIIKNYRLDSVEKILQLSKALLVHGITIEVNEAREKFKVIVYAESARIFSEEFNIEELKILVEELKKNGYIHVATDYEHLLEPLQRMLFIKPLYCVKEKLKEVFLNV</sequence>
<accession>A0A420ZBH1</accession>
<dbReference type="AlphaFoldDB" id="A0A420ZBH1"/>
<dbReference type="EMBL" id="QMNG01000073">
    <property type="protein sequence ID" value="RLC36229.1"/>
    <property type="molecule type" value="Genomic_DNA"/>
</dbReference>
<protein>
    <submittedName>
        <fullName evidence="1">Uncharacterized protein</fullName>
    </submittedName>
</protein>